<dbReference type="InterPro" id="IPR036163">
    <property type="entry name" value="HMA_dom_sf"/>
</dbReference>
<keyword evidence="4" id="KW-1185">Reference proteome</keyword>
<organism evidence="3 4">
    <name type="scientific">Dactylosporangium salmoneum</name>
    <dbReference type="NCBI Taxonomy" id="53361"/>
    <lineage>
        <taxon>Bacteria</taxon>
        <taxon>Bacillati</taxon>
        <taxon>Actinomycetota</taxon>
        <taxon>Actinomycetes</taxon>
        <taxon>Micromonosporales</taxon>
        <taxon>Micromonosporaceae</taxon>
        <taxon>Dactylosporangium</taxon>
    </lineage>
</organism>
<dbReference type="PROSITE" id="PS01047">
    <property type="entry name" value="HMA_1"/>
    <property type="match status" value="1"/>
</dbReference>
<reference evidence="4" key="1">
    <citation type="journal article" date="2019" name="Int. J. Syst. Evol. Microbiol.">
        <title>The Global Catalogue of Microorganisms (GCM) 10K type strain sequencing project: providing services to taxonomists for standard genome sequencing and annotation.</title>
        <authorList>
            <consortium name="The Broad Institute Genomics Platform"/>
            <consortium name="The Broad Institute Genome Sequencing Center for Infectious Disease"/>
            <person name="Wu L."/>
            <person name="Ma J."/>
        </authorList>
    </citation>
    <scope>NUCLEOTIDE SEQUENCE [LARGE SCALE GENOMIC DNA]</scope>
    <source>
        <strain evidence="4">JCM 3272</strain>
    </source>
</reference>
<proteinExistence type="predicted"/>
<evidence type="ECO:0000259" key="2">
    <source>
        <dbReference type="PROSITE" id="PS50846"/>
    </source>
</evidence>
<evidence type="ECO:0000256" key="1">
    <source>
        <dbReference type="ARBA" id="ARBA00022723"/>
    </source>
</evidence>
<dbReference type="PROSITE" id="PS50846">
    <property type="entry name" value="HMA_2"/>
    <property type="match status" value="1"/>
</dbReference>
<evidence type="ECO:0000313" key="4">
    <source>
        <dbReference type="Proteomes" id="UP001501444"/>
    </source>
</evidence>
<dbReference type="Gene3D" id="3.30.70.100">
    <property type="match status" value="1"/>
</dbReference>
<comment type="caution">
    <text evidence="3">The sequence shown here is derived from an EMBL/GenBank/DDBJ whole genome shotgun (WGS) entry which is preliminary data.</text>
</comment>
<dbReference type="Pfam" id="PF00403">
    <property type="entry name" value="HMA"/>
    <property type="match status" value="1"/>
</dbReference>
<dbReference type="InterPro" id="IPR006121">
    <property type="entry name" value="HMA_dom"/>
</dbReference>
<name>A0ABP5SXA2_9ACTN</name>
<dbReference type="SUPFAM" id="SSF55008">
    <property type="entry name" value="HMA, heavy metal-associated domain"/>
    <property type="match status" value="1"/>
</dbReference>
<dbReference type="EMBL" id="BAAARV010000019">
    <property type="protein sequence ID" value="GAA2340841.1"/>
    <property type="molecule type" value="Genomic_DNA"/>
</dbReference>
<protein>
    <submittedName>
        <fullName evidence="3">Heavy-metal-associated domain-containing protein</fullName>
    </submittedName>
</protein>
<keyword evidence="1" id="KW-0479">Metal-binding</keyword>
<dbReference type="Proteomes" id="UP001501444">
    <property type="component" value="Unassembled WGS sequence"/>
</dbReference>
<dbReference type="PRINTS" id="PR00944">
    <property type="entry name" value="CUEXPORT"/>
</dbReference>
<sequence length="65" mass="6415">MNEILLAVPGITCGHCVAAITASVGQVPGVTAVHVDVAAKTVRTIGDADPAAVRAAIDDAGYETA</sequence>
<dbReference type="InterPro" id="IPR017969">
    <property type="entry name" value="Heavy-metal-associated_CS"/>
</dbReference>
<dbReference type="RefSeq" id="WP_344612392.1">
    <property type="nucleotide sequence ID" value="NZ_BAAARV010000019.1"/>
</dbReference>
<gene>
    <name evidence="3" type="ORF">GCM10010170_024010</name>
</gene>
<dbReference type="InterPro" id="IPR000428">
    <property type="entry name" value="Cu-bd"/>
</dbReference>
<dbReference type="CDD" id="cd00371">
    <property type="entry name" value="HMA"/>
    <property type="match status" value="1"/>
</dbReference>
<evidence type="ECO:0000313" key="3">
    <source>
        <dbReference type="EMBL" id="GAA2340841.1"/>
    </source>
</evidence>
<feature type="domain" description="HMA" evidence="2">
    <location>
        <begin position="2"/>
        <end position="65"/>
    </location>
</feature>
<accession>A0ABP5SXA2</accession>